<accession>A0A4W5LKN7</accession>
<evidence type="ECO:0000313" key="1">
    <source>
        <dbReference type="Ensembl" id="ENSHHUP00000026354.1"/>
    </source>
</evidence>
<dbReference type="GO" id="GO:0005886">
    <property type="term" value="C:plasma membrane"/>
    <property type="evidence" value="ECO:0007669"/>
    <property type="project" value="TreeGrafter"/>
</dbReference>
<reference evidence="2" key="1">
    <citation type="submission" date="2018-06" db="EMBL/GenBank/DDBJ databases">
        <title>Genome assembly of Danube salmon.</title>
        <authorList>
            <person name="Macqueen D.J."/>
            <person name="Gundappa M.K."/>
        </authorList>
    </citation>
    <scope>NUCLEOTIDE SEQUENCE [LARGE SCALE GENOMIC DNA]</scope>
</reference>
<dbReference type="PANTHER" id="PTHR11861">
    <property type="entry name" value="MELANOCYTE PROTEIN PMEL 17-RELATED"/>
    <property type="match status" value="1"/>
</dbReference>
<name>A0A4W5LKN7_9TELE</name>
<evidence type="ECO:0000313" key="2">
    <source>
        <dbReference type="Proteomes" id="UP000314982"/>
    </source>
</evidence>
<dbReference type="Ensembl" id="ENSHHUT00000027398.1">
    <property type="protein sequence ID" value="ENSHHUP00000026354.1"/>
    <property type="gene ID" value="ENSHHUG00000016691.1"/>
</dbReference>
<proteinExistence type="predicted"/>
<dbReference type="InterPro" id="IPR045219">
    <property type="entry name" value="PKAT"/>
</dbReference>
<dbReference type="Proteomes" id="UP000314982">
    <property type="component" value="Unassembled WGS sequence"/>
</dbReference>
<dbReference type="STRING" id="62062.ENSHHUP00000026354"/>
<sequence>MYKISRGSNTFFPHWYLCYFPDAVRNIELSPLSFQVSRNNSLVVHVDGSPPMWVCWRFLQNCVSATPTGCHLSMLYENTMILNHTFTALGVHCLDISARNDISKLQTSYSIFVRRDRKSVVIMWSVEIWSTLVTLRRSYSTVHTLSSHFFVKAQRIVKDSSHPSHTVDFSLCYHTASDTGAPSLGPKGSFYTQAIRLLNN</sequence>
<dbReference type="AlphaFoldDB" id="A0A4W5LKN7"/>
<reference evidence="1" key="2">
    <citation type="submission" date="2025-08" db="UniProtKB">
        <authorList>
            <consortium name="Ensembl"/>
        </authorList>
    </citation>
    <scope>IDENTIFICATION</scope>
</reference>
<protein>
    <submittedName>
        <fullName evidence="1">Uncharacterized protein</fullName>
    </submittedName>
</protein>
<dbReference type="PANTHER" id="PTHR11861:SF10">
    <property type="entry name" value="TRANSMEMBRANE PROTEIN 130"/>
    <property type="match status" value="1"/>
</dbReference>
<keyword evidence="2" id="KW-1185">Reference proteome</keyword>
<dbReference type="GeneTree" id="ENSGT00940000169563"/>
<organism evidence="1 2">
    <name type="scientific">Hucho hucho</name>
    <name type="common">huchen</name>
    <dbReference type="NCBI Taxonomy" id="62062"/>
    <lineage>
        <taxon>Eukaryota</taxon>
        <taxon>Metazoa</taxon>
        <taxon>Chordata</taxon>
        <taxon>Craniata</taxon>
        <taxon>Vertebrata</taxon>
        <taxon>Euteleostomi</taxon>
        <taxon>Actinopterygii</taxon>
        <taxon>Neopterygii</taxon>
        <taxon>Teleostei</taxon>
        <taxon>Protacanthopterygii</taxon>
        <taxon>Salmoniformes</taxon>
        <taxon>Salmonidae</taxon>
        <taxon>Salmoninae</taxon>
        <taxon>Hucho</taxon>
    </lineage>
</organism>
<reference evidence="1" key="3">
    <citation type="submission" date="2025-09" db="UniProtKB">
        <authorList>
            <consortium name="Ensembl"/>
        </authorList>
    </citation>
    <scope>IDENTIFICATION</scope>
</reference>